<dbReference type="Gene3D" id="3.40.50.10730">
    <property type="entry name" value="Urocanase like domains"/>
    <property type="match status" value="1"/>
</dbReference>
<evidence type="ECO:0000259" key="1">
    <source>
        <dbReference type="Pfam" id="PF01175"/>
    </source>
</evidence>
<dbReference type="InterPro" id="IPR038364">
    <property type="entry name" value="Urocanase_central_sf"/>
</dbReference>
<dbReference type="Pfam" id="PF01175">
    <property type="entry name" value="Urocanase"/>
    <property type="match status" value="1"/>
</dbReference>
<dbReference type="InterPro" id="IPR035085">
    <property type="entry name" value="Urocanase_Rossmann-like"/>
</dbReference>
<accession>A0ABW1Z623</accession>
<dbReference type="Proteomes" id="UP001596391">
    <property type="component" value="Unassembled WGS sequence"/>
</dbReference>
<reference evidence="3" key="1">
    <citation type="journal article" date="2019" name="Int. J. Syst. Evol. Microbiol.">
        <title>The Global Catalogue of Microorganisms (GCM) 10K type strain sequencing project: providing services to taxonomists for standard genome sequencing and annotation.</title>
        <authorList>
            <consortium name="The Broad Institute Genomics Platform"/>
            <consortium name="The Broad Institute Genome Sequencing Center for Infectious Disease"/>
            <person name="Wu L."/>
            <person name="Ma J."/>
        </authorList>
    </citation>
    <scope>NUCLEOTIDE SEQUENCE [LARGE SCALE GENOMIC DNA]</scope>
    <source>
        <strain evidence="3">CGMCC 1.16026</strain>
    </source>
</reference>
<keyword evidence="3" id="KW-1185">Reference proteome</keyword>
<dbReference type="RefSeq" id="WP_263372670.1">
    <property type="nucleotide sequence ID" value="NZ_JAGSYD010000006.1"/>
</dbReference>
<evidence type="ECO:0000313" key="2">
    <source>
        <dbReference type="EMBL" id="MFC6644777.1"/>
    </source>
</evidence>
<organism evidence="2 3">
    <name type="scientific">Granulicella cerasi</name>
    <dbReference type="NCBI Taxonomy" id="741063"/>
    <lineage>
        <taxon>Bacteria</taxon>
        <taxon>Pseudomonadati</taxon>
        <taxon>Acidobacteriota</taxon>
        <taxon>Terriglobia</taxon>
        <taxon>Terriglobales</taxon>
        <taxon>Acidobacteriaceae</taxon>
        <taxon>Granulicella</taxon>
    </lineage>
</organism>
<evidence type="ECO:0000313" key="3">
    <source>
        <dbReference type="Proteomes" id="UP001596391"/>
    </source>
</evidence>
<feature type="domain" description="Urocanase Rossmann-like" evidence="1">
    <location>
        <begin position="24"/>
        <end position="125"/>
    </location>
</feature>
<comment type="caution">
    <text evidence="2">The sequence shown here is derived from an EMBL/GenBank/DDBJ whole genome shotgun (WGS) entry which is preliminary data.</text>
</comment>
<sequence length="207" mass="22666">MSQEFQLQRRTLRMYGELVSREPSWVGKLVVSAGAGAAASGLGAATALAGGCCLLIDADKDAVRGEYRDGGVDFVVNTLDEALRVLKNELRQARPLVVALNAEVAPSLSEMGERGVLADLAVNATGVPANEHLQLGERPTDTLKAWLLERDWHEQAVEHPMELTLAAEDPRFAWVRGIARYQRSASRERRVLWLSSAELLSYSSRVL</sequence>
<name>A0ABW1Z623_9BACT</name>
<gene>
    <name evidence="2" type="ORF">ACFQBQ_04050</name>
</gene>
<protein>
    <recommendedName>
        <fullName evidence="1">Urocanase Rossmann-like domain-containing protein</fullName>
    </recommendedName>
</protein>
<dbReference type="EMBL" id="JBHSWI010000001">
    <property type="protein sequence ID" value="MFC6644777.1"/>
    <property type="molecule type" value="Genomic_DNA"/>
</dbReference>
<dbReference type="SUPFAM" id="SSF111326">
    <property type="entry name" value="Urocanase"/>
    <property type="match status" value="1"/>
</dbReference>
<dbReference type="InterPro" id="IPR036190">
    <property type="entry name" value="Urocanase_sf"/>
</dbReference>
<proteinExistence type="predicted"/>